<dbReference type="Pfam" id="PF13622">
    <property type="entry name" value="4HBT_3"/>
    <property type="match status" value="1"/>
</dbReference>
<dbReference type="InterPro" id="IPR049449">
    <property type="entry name" value="TesB_ACOT8-like_N"/>
</dbReference>
<dbReference type="RefSeq" id="WP_179641571.1">
    <property type="nucleotide sequence ID" value="NZ_BAAAYY010000011.1"/>
</dbReference>
<dbReference type="Proteomes" id="UP000589036">
    <property type="component" value="Unassembled WGS sequence"/>
</dbReference>
<feature type="compositionally biased region" description="Pro residues" evidence="1">
    <location>
        <begin position="98"/>
        <end position="110"/>
    </location>
</feature>
<comment type="caution">
    <text evidence="4">The sequence shown here is derived from an EMBL/GenBank/DDBJ whole genome shotgun (WGS) entry which is preliminary data.</text>
</comment>
<reference evidence="4 5" key="1">
    <citation type="submission" date="2020-07" db="EMBL/GenBank/DDBJ databases">
        <title>Sequencing the genomes of 1000 actinobacteria strains.</title>
        <authorList>
            <person name="Klenk H.-P."/>
        </authorList>
    </citation>
    <scope>NUCLEOTIDE SEQUENCE [LARGE SCALE GENOMIC DNA]</scope>
    <source>
        <strain evidence="4 5">CXB654</strain>
    </source>
</reference>
<name>A0A852TPE0_9ACTN</name>
<evidence type="ECO:0000259" key="2">
    <source>
        <dbReference type="Pfam" id="PF13622"/>
    </source>
</evidence>
<proteinExistence type="predicted"/>
<dbReference type="SUPFAM" id="SSF54637">
    <property type="entry name" value="Thioesterase/thiol ester dehydrase-isomerase"/>
    <property type="match status" value="2"/>
</dbReference>
<dbReference type="CDD" id="cd00556">
    <property type="entry name" value="Thioesterase_II"/>
    <property type="match status" value="1"/>
</dbReference>
<feature type="domain" description="Acyl-CoA thioesterase-like N-terminal HotDog" evidence="2">
    <location>
        <begin position="8"/>
        <end position="82"/>
    </location>
</feature>
<dbReference type="InterPro" id="IPR042171">
    <property type="entry name" value="Acyl-CoA_hotdog"/>
</dbReference>
<evidence type="ECO:0000313" key="5">
    <source>
        <dbReference type="Proteomes" id="UP000589036"/>
    </source>
</evidence>
<evidence type="ECO:0000256" key="1">
    <source>
        <dbReference type="SAM" id="MobiDB-lite"/>
    </source>
</evidence>
<protein>
    <submittedName>
        <fullName evidence="4">Acyl-CoA thioesterase</fullName>
    </submittedName>
</protein>
<evidence type="ECO:0000313" key="4">
    <source>
        <dbReference type="EMBL" id="NYE45331.1"/>
    </source>
</evidence>
<sequence length="242" mass="25083">MELCSGLGVLFGGSIMGAALAVLEHDIGRPVLWASAQFIRAATPGSAVEVTVAAPAEGTRFTQARVTGRLDGADVFHVAATLGRGRDGRSRTWGAPPGVLPPLDCPPRPASPRSRGTIAERIDVRPALAGSGQHPPGRVDSGRAAFWARPVDLDLDASALGLLGDLVPSGIGVTLGERIRAQSLDNTVRILRVVPTEWCLVDVRVQGVDNGVAHGLAHLWSEGGALLATASQTAAVRPAARR</sequence>
<dbReference type="Gene3D" id="2.40.160.210">
    <property type="entry name" value="Acyl-CoA thioesterase, double hotdog domain"/>
    <property type="match status" value="1"/>
</dbReference>
<keyword evidence="5" id="KW-1185">Reference proteome</keyword>
<organism evidence="4 5">
    <name type="scientific">Spinactinospora alkalitolerans</name>
    <dbReference type="NCBI Taxonomy" id="687207"/>
    <lineage>
        <taxon>Bacteria</taxon>
        <taxon>Bacillati</taxon>
        <taxon>Actinomycetota</taxon>
        <taxon>Actinomycetes</taxon>
        <taxon>Streptosporangiales</taxon>
        <taxon>Nocardiopsidaceae</taxon>
        <taxon>Spinactinospora</taxon>
    </lineage>
</organism>
<dbReference type="AlphaFoldDB" id="A0A852TPE0"/>
<feature type="region of interest" description="Disordered" evidence="1">
    <location>
        <begin position="85"/>
        <end position="114"/>
    </location>
</feature>
<dbReference type="EMBL" id="JACCCC010000001">
    <property type="protein sequence ID" value="NYE45331.1"/>
    <property type="molecule type" value="Genomic_DNA"/>
</dbReference>
<feature type="domain" description="Acyl-CoA thioesterase-like C-terminal" evidence="3">
    <location>
        <begin position="102"/>
        <end position="236"/>
    </location>
</feature>
<dbReference type="Pfam" id="PF20789">
    <property type="entry name" value="4HBT_3C"/>
    <property type="match status" value="1"/>
</dbReference>
<dbReference type="InterPro" id="IPR029069">
    <property type="entry name" value="HotDog_dom_sf"/>
</dbReference>
<evidence type="ECO:0000259" key="3">
    <source>
        <dbReference type="Pfam" id="PF20789"/>
    </source>
</evidence>
<gene>
    <name evidence="4" type="ORF">HDA32_000451</name>
</gene>
<accession>A0A852TPE0</accession>
<dbReference type="InterPro" id="IPR049450">
    <property type="entry name" value="ACOT8-like_C"/>
</dbReference>